<name>A0A6G8IHB7_9BURK</name>
<dbReference type="EMBL" id="CP049989">
    <property type="protein sequence ID" value="QIM52597.1"/>
    <property type="molecule type" value="Genomic_DNA"/>
</dbReference>
<organism evidence="2 3">
    <name type="scientific">Hydrogenophaga crocea</name>
    <dbReference type="NCBI Taxonomy" id="2716225"/>
    <lineage>
        <taxon>Bacteria</taxon>
        <taxon>Pseudomonadati</taxon>
        <taxon>Pseudomonadota</taxon>
        <taxon>Betaproteobacteria</taxon>
        <taxon>Burkholderiales</taxon>
        <taxon>Comamonadaceae</taxon>
        <taxon>Hydrogenophaga</taxon>
    </lineage>
</organism>
<feature type="chain" id="PRO_5026026599" evidence="1">
    <location>
        <begin position="35"/>
        <end position="451"/>
    </location>
</feature>
<dbReference type="RefSeq" id="WP_166227199.1">
    <property type="nucleotide sequence ID" value="NZ_CP049989.1"/>
</dbReference>
<evidence type="ECO:0000256" key="1">
    <source>
        <dbReference type="SAM" id="SignalP"/>
    </source>
</evidence>
<keyword evidence="1" id="KW-0732">Signal</keyword>
<sequence>MFGMFETARPGRAWGRSGLAAVALGIAAATPAPAQTPPQTAAALPTVLRLLCEEAAAGAAVTLNGEARGECPADGPLDLIVVPGTYRLRAAKPAGLDQERVFEKELRILPGTLPRQEVLLGNARPTADAQRRQAEQQALAEQAREKALRERAAIERPIDEALAAHDAQHGLFCFAVQRTSWRHKRAVSPVWETPTAGDKSRTAQLASLRGFVEALHAADDDWFAWPAYGQGGAEPVPRWDRPTDTAAIEGARTVVLVNGRQLSFGRGLEEQDVTQHCYSTADQAHLARQWYAGGMASLAVVPPGSRPAPPPQALAPGRQFCTAAVRVGDSAHQVRSGVWAPGGATLSERQLFNAFVTFSSAVQTSDPERWPALMRGPLNGSCQGKSGLSSKCVARFESHGRKDMQGDIVCLPDAMSAFQQRQAYKAAALRDQIVSDDFEWAPAGATLIERP</sequence>
<protein>
    <submittedName>
        <fullName evidence="2">Uncharacterized protein</fullName>
    </submittedName>
</protein>
<gene>
    <name evidence="2" type="ORF">G9Q37_10785</name>
</gene>
<keyword evidence="3" id="KW-1185">Reference proteome</keyword>
<reference evidence="2 3" key="1">
    <citation type="submission" date="2020-03" db="EMBL/GenBank/DDBJ databases">
        <title>Hydrogenophaga sp. nov. isolated from cyanobacterial mat.</title>
        <authorList>
            <person name="Thorat V."/>
            <person name="Kirdat K."/>
            <person name="Tiwarekar B."/>
            <person name="Costa E.D."/>
            <person name="Yadav A."/>
        </authorList>
    </citation>
    <scope>NUCLEOTIDE SEQUENCE [LARGE SCALE GENOMIC DNA]</scope>
    <source>
        <strain evidence="2 3">BA0156</strain>
    </source>
</reference>
<dbReference type="AlphaFoldDB" id="A0A6G8IHB7"/>
<accession>A0A6G8IHB7</accession>
<dbReference type="Proteomes" id="UP000503162">
    <property type="component" value="Chromosome"/>
</dbReference>
<dbReference type="KEGG" id="hcz:G9Q37_10785"/>
<evidence type="ECO:0000313" key="3">
    <source>
        <dbReference type="Proteomes" id="UP000503162"/>
    </source>
</evidence>
<evidence type="ECO:0000313" key="2">
    <source>
        <dbReference type="EMBL" id="QIM52597.1"/>
    </source>
</evidence>
<feature type="signal peptide" evidence="1">
    <location>
        <begin position="1"/>
        <end position="34"/>
    </location>
</feature>
<proteinExistence type="predicted"/>